<dbReference type="EMBL" id="MU853296">
    <property type="protein sequence ID" value="KAK4117994.1"/>
    <property type="molecule type" value="Genomic_DNA"/>
</dbReference>
<sequence>MGERCHELCVVGQRLRARIDYVSPGAPFGAITFASITLEARLVPFNNNTHKHYSTASATWPWRKGGWKKCEGALPPKYS</sequence>
<comment type="caution">
    <text evidence="1">The sequence shown here is derived from an EMBL/GenBank/DDBJ whole genome shotgun (WGS) entry which is preliminary data.</text>
</comment>
<protein>
    <submittedName>
        <fullName evidence="1">Uncharacterized protein</fullName>
    </submittedName>
</protein>
<reference evidence="1" key="2">
    <citation type="submission" date="2023-05" db="EMBL/GenBank/DDBJ databases">
        <authorList>
            <consortium name="Lawrence Berkeley National Laboratory"/>
            <person name="Steindorff A."/>
            <person name="Hensen N."/>
            <person name="Bonometti L."/>
            <person name="Westerberg I."/>
            <person name="Brannstrom I.O."/>
            <person name="Guillou S."/>
            <person name="Cros-Aarteil S."/>
            <person name="Calhoun S."/>
            <person name="Haridas S."/>
            <person name="Kuo A."/>
            <person name="Mondo S."/>
            <person name="Pangilinan J."/>
            <person name="Riley R."/>
            <person name="Labutti K."/>
            <person name="Andreopoulos B."/>
            <person name="Lipzen A."/>
            <person name="Chen C."/>
            <person name="Yanf M."/>
            <person name="Daum C."/>
            <person name="Ng V."/>
            <person name="Clum A."/>
            <person name="Ohm R."/>
            <person name="Martin F."/>
            <person name="Silar P."/>
            <person name="Natvig D."/>
            <person name="Lalanne C."/>
            <person name="Gautier V."/>
            <person name="Ament-Velasquez S.L."/>
            <person name="Kruys A."/>
            <person name="Hutchinson M.I."/>
            <person name="Powell A.J."/>
            <person name="Barry K."/>
            <person name="Miller A.N."/>
            <person name="Grigoriev I.V."/>
            <person name="Debuchy R."/>
            <person name="Gladieux P."/>
            <person name="Thoren M.H."/>
            <person name="Johannesson H."/>
        </authorList>
    </citation>
    <scope>NUCLEOTIDE SEQUENCE</scope>
    <source>
        <strain evidence="1">CBS 731.68</strain>
    </source>
</reference>
<keyword evidence="2" id="KW-1185">Reference proteome</keyword>
<evidence type="ECO:0000313" key="2">
    <source>
        <dbReference type="Proteomes" id="UP001302602"/>
    </source>
</evidence>
<dbReference type="RefSeq" id="XP_062641767.1">
    <property type="nucleotide sequence ID" value="XM_062787507.1"/>
</dbReference>
<evidence type="ECO:0000313" key="1">
    <source>
        <dbReference type="EMBL" id="KAK4117994.1"/>
    </source>
</evidence>
<proteinExistence type="predicted"/>
<name>A0AAN6TP33_9PEZI</name>
<dbReference type="Proteomes" id="UP001302602">
    <property type="component" value="Unassembled WGS sequence"/>
</dbReference>
<dbReference type="GeneID" id="87824277"/>
<accession>A0AAN6TP33</accession>
<reference evidence="1" key="1">
    <citation type="journal article" date="2023" name="Mol. Phylogenet. Evol.">
        <title>Genome-scale phylogeny and comparative genomics of the fungal order Sordariales.</title>
        <authorList>
            <person name="Hensen N."/>
            <person name="Bonometti L."/>
            <person name="Westerberg I."/>
            <person name="Brannstrom I.O."/>
            <person name="Guillou S."/>
            <person name="Cros-Aarteil S."/>
            <person name="Calhoun S."/>
            <person name="Haridas S."/>
            <person name="Kuo A."/>
            <person name="Mondo S."/>
            <person name="Pangilinan J."/>
            <person name="Riley R."/>
            <person name="LaButti K."/>
            <person name="Andreopoulos B."/>
            <person name="Lipzen A."/>
            <person name="Chen C."/>
            <person name="Yan M."/>
            <person name="Daum C."/>
            <person name="Ng V."/>
            <person name="Clum A."/>
            <person name="Steindorff A."/>
            <person name="Ohm R.A."/>
            <person name="Martin F."/>
            <person name="Silar P."/>
            <person name="Natvig D.O."/>
            <person name="Lalanne C."/>
            <person name="Gautier V."/>
            <person name="Ament-Velasquez S.L."/>
            <person name="Kruys A."/>
            <person name="Hutchinson M.I."/>
            <person name="Powell A.J."/>
            <person name="Barry K."/>
            <person name="Miller A.N."/>
            <person name="Grigoriev I.V."/>
            <person name="Debuchy R."/>
            <person name="Gladieux P."/>
            <person name="Hiltunen Thoren M."/>
            <person name="Johannesson H."/>
        </authorList>
    </citation>
    <scope>NUCLEOTIDE SEQUENCE</scope>
    <source>
        <strain evidence="1">CBS 731.68</strain>
    </source>
</reference>
<gene>
    <name evidence="1" type="ORF">N657DRAFT_465152</name>
</gene>
<organism evidence="1 2">
    <name type="scientific">Parathielavia appendiculata</name>
    <dbReference type="NCBI Taxonomy" id="2587402"/>
    <lineage>
        <taxon>Eukaryota</taxon>
        <taxon>Fungi</taxon>
        <taxon>Dikarya</taxon>
        <taxon>Ascomycota</taxon>
        <taxon>Pezizomycotina</taxon>
        <taxon>Sordariomycetes</taxon>
        <taxon>Sordariomycetidae</taxon>
        <taxon>Sordariales</taxon>
        <taxon>Chaetomiaceae</taxon>
        <taxon>Parathielavia</taxon>
    </lineage>
</organism>
<dbReference type="AlphaFoldDB" id="A0AAN6TP33"/>